<accession>A0A222E370</accession>
<feature type="transmembrane region" description="Helical" evidence="8">
    <location>
        <begin position="74"/>
        <end position="92"/>
    </location>
</feature>
<evidence type="ECO:0000256" key="7">
    <source>
        <dbReference type="ARBA" id="ARBA00023136"/>
    </source>
</evidence>
<dbReference type="KEGG" id="aht:ANTHELSMS3_01951"/>
<dbReference type="EMBL" id="CP022540">
    <property type="protein sequence ID" value="ASP20636.1"/>
    <property type="molecule type" value="Genomic_DNA"/>
</dbReference>
<feature type="transmembrane region" description="Helical" evidence="8">
    <location>
        <begin position="147"/>
        <end position="164"/>
    </location>
</feature>
<organism evidence="9 10">
    <name type="scientific">Antarctobacter heliothermus</name>
    <dbReference type="NCBI Taxonomy" id="74033"/>
    <lineage>
        <taxon>Bacteria</taxon>
        <taxon>Pseudomonadati</taxon>
        <taxon>Pseudomonadota</taxon>
        <taxon>Alphaproteobacteria</taxon>
        <taxon>Rhodobacterales</taxon>
        <taxon>Roseobacteraceae</taxon>
        <taxon>Antarctobacter</taxon>
    </lineage>
</organism>
<reference evidence="9 10" key="1">
    <citation type="submission" date="2017-07" db="EMBL/GenBank/DDBJ databases">
        <title>Genome Sequence of Antarctobacter heliothermus Strain SMS3 Isolated from a culture of the Diatom Skeletonema marinoi.</title>
        <authorList>
            <person name="Topel M."/>
            <person name="Pinder M.I.M."/>
            <person name="Johansson O.N."/>
            <person name="Kourtchenko O."/>
            <person name="Godhe A."/>
            <person name="Clarke A.K."/>
        </authorList>
    </citation>
    <scope>NUCLEOTIDE SEQUENCE [LARGE SCALE GENOMIC DNA]</scope>
    <source>
        <strain evidence="9 10">SMS3</strain>
    </source>
</reference>
<proteinExistence type="inferred from homology"/>
<gene>
    <name evidence="9" type="ORF">ANTHELSMS3_01951</name>
</gene>
<evidence type="ECO:0000313" key="9">
    <source>
        <dbReference type="EMBL" id="ASP20636.1"/>
    </source>
</evidence>
<evidence type="ECO:0000313" key="10">
    <source>
        <dbReference type="Proteomes" id="UP000203589"/>
    </source>
</evidence>
<evidence type="ECO:0000256" key="2">
    <source>
        <dbReference type="ARBA" id="ARBA00009142"/>
    </source>
</evidence>
<sequence length="222" mass="23335">MPMVLVSGLGSLMAPELALAGLIVPTLVANGVQAMAQGPKAALQSVKRFRLFLGIAFVMLLLSAQLVSVVPSHVLLLMIGGPITVFALLQLAGWQPRVAEGGHQKLEIGIGAFAGFIGGFSGIWGPPTVAYLTALGTEKRDQMRVQGVIYGLGAVALTLAHIGSGVLNAATVWFSLLLLPPAMLGMWVGKQAQDRIDQKAFRRATLLVLLLAGLNLVRRALL</sequence>
<feature type="transmembrane region" description="Helical" evidence="8">
    <location>
        <begin position="200"/>
        <end position="217"/>
    </location>
</feature>
<dbReference type="GO" id="GO:0005886">
    <property type="term" value="C:plasma membrane"/>
    <property type="evidence" value="ECO:0007669"/>
    <property type="project" value="UniProtKB-SubCell"/>
</dbReference>
<name>A0A222E370_9RHOB</name>
<keyword evidence="10" id="KW-1185">Reference proteome</keyword>
<keyword evidence="3" id="KW-0813">Transport</keyword>
<comment type="similarity">
    <text evidence="2 8">Belongs to the 4-toluene sulfonate uptake permease (TSUP) (TC 2.A.102) family.</text>
</comment>
<protein>
    <recommendedName>
        <fullName evidence="8">Probable membrane transporter protein</fullName>
    </recommendedName>
</protein>
<evidence type="ECO:0000256" key="1">
    <source>
        <dbReference type="ARBA" id="ARBA00004651"/>
    </source>
</evidence>
<dbReference type="Pfam" id="PF01925">
    <property type="entry name" value="TauE"/>
    <property type="match status" value="1"/>
</dbReference>
<dbReference type="InterPro" id="IPR002781">
    <property type="entry name" value="TM_pro_TauE-like"/>
</dbReference>
<keyword evidence="6 8" id="KW-1133">Transmembrane helix</keyword>
<dbReference type="InterPro" id="IPR052017">
    <property type="entry name" value="TSUP"/>
</dbReference>
<feature type="transmembrane region" description="Helical" evidence="8">
    <location>
        <begin position="112"/>
        <end position="135"/>
    </location>
</feature>
<evidence type="ECO:0000256" key="6">
    <source>
        <dbReference type="ARBA" id="ARBA00022989"/>
    </source>
</evidence>
<dbReference type="Proteomes" id="UP000203589">
    <property type="component" value="Chromosome"/>
</dbReference>
<feature type="transmembrane region" description="Helical" evidence="8">
    <location>
        <begin position="49"/>
        <end position="67"/>
    </location>
</feature>
<dbReference type="PANTHER" id="PTHR30269">
    <property type="entry name" value="TRANSMEMBRANE PROTEIN YFCA"/>
    <property type="match status" value="1"/>
</dbReference>
<keyword evidence="7 8" id="KW-0472">Membrane</keyword>
<keyword evidence="5 8" id="KW-0812">Transmembrane</keyword>
<evidence type="ECO:0000256" key="3">
    <source>
        <dbReference type="ARBA" id="ARBA00022448"/>
    </source>
</evidence>
<evidence type="ECO:0000256" key="8">
    <source>
        <dbReference type="RuleBase" id="RU363041"/>
    </source>
</evidence>
<feature type="transmembrane region" description="Helical" evidence="8">
    <location>
        <begin position="170"/>
        <end position="188"/>
    </location>
</feature>
<dbReference type="AlphaFoldDB" id="A0A222E370"/>
<comment type="subcellular location">
    <subcellularLocation>
        <location evidence="1 8">Cell membrane</location>
        <topology evidence="1 8">Multi-pass membrane protein</topology>
    </subcellularLocation>
</comment>
<evidence type="ECO:0000256" key="5">
    <source>
        <dbReference type="ARBA" id="ARBA00022692"/>
    </source>
</evidence>
<keyword evidence="4 8" id="KW-1003">Cell membrane</keyword>
<dbReference type="PANTHER" id="PTHR30269:SF32">
    <property type="entry name" value="MEMBRANE TRANSPORTER PROTEIN-RELATED"/>
    <property type="match status" value="1"/>
</dbReference>
<evidence type="ECO:0000256" key="4">
    <source>
        <dbReference type="ARBA" id="ARBA00022475"/>
    </source>
</evidence>